<keyword evidence="4" id="KW-0479">Metal-binding</keyword>
<keyword evidence="5 8" id="KW-0863">Zinc-finger</keyword>
<dbReference type="InterPro" id="IPR039525">
    <property type="entry name" value="RNF126-like_zinc-ribbon"/>
</dbReference>
<evidence type="ECO:0000313" key="10">
    <source>
        <dbReference type="EMBL" id="EEF50227.1"/>
    </source>
</evidence>
<dbReference type="STRING" id="3988.B9REM4"/>
<dbReference type="InParanoid" id="B9REM4"/>
<dbReference type="GO" id="GO:0005737">
    <property type="term" value="C:cytoplasm"/>
    <property type="evidence" value="ECO:0000318"/>
    <property type="project" value="GO_Central"/>
</dbReference>
<reference evidence="11" key="1">
    <citation type="journal article" date="2010" name="Nat. Biotechnol.">
        <title>Draft genome sequence of the oilseed species Ricinus communis.</title>
        <authorList>
            <person name="Chan A.P."/>
            <person name="Crabtree J."/>
            <person name="Zhao Q."/>
            <person name="Lorenzi H."/>
            <person name="Orvis J."/>
            <person name="Puiu D."/>
            <person name="Melake-Berhan A."/>
            <person name="Jones K.M."/>
            <person name="Redman J."/>
            <person name="Chen G."/>
            <person name="Cahoon E.B."/>
            <person name="Gedil M."/>
            <person name="Stanke M."/>
            <person name="Haas B.J."/>
            <person name="Wortman J.R."/>
            <person name="Fraser-Liggett C.M."/>
            <person name="Ravel J."/>
            <person name="Rabinowicz P.D."/>
        </authorList>
    </citation>
    <scope>NUCLEOTIDE SEQUENCE [LARGE SCALE GENOMIC DNA]</scope>
    <source>
        <strain evidence="11">cv. Hale</strain>
    </source>
</reference>
<dbReference type="Pfam" id="PF13639">
    <property type="entry name" value="zf-RING_2"/>
    <property type="match status" value="1"/>
</dbReference>
<gene>
    <name evidence="10" type="ORF">RCOM_1775920</name>
</gene>
<evidence type="ECO:0000256" key="3">
    <source>
        <dbReference type="ARBA" id="ARBA00022679"/>
    </source>
</evidence>
<name>B9REM4_RICCO</name>
<dbReference type="OrthoDB" id="8062037at2759"/>
<organism evidence="10 11">
    <name type="scientific">Ricinus communis</name>
    <name type="common">Castor bean</name>
    <dbReference type="NCBI Taxonomy" id="3988"/>
    <lineage>
        <taxon>Eukaryota</taxon>
        <taxon>Viridiplantae</taxon>
        <taxon>Streptophyta</taxon>
        <taxon>Embryophyta</taxon>
        <taxon>Tracheophyta</taxon>
        <taxon>Spermatophyta</taxon>
        <taxon>Magnoliopsida</taxon>
        <taxon>eudicotyledons</taxon>
        <taxon>Gunneridae</taxon>
        <taxon>Pentapetalae</taxon>
        <taxon>rosids</taxon>
        <taxon>fabids</taxon>
        <taxon>Malpighiales</taxon>
        <taxon>Euphorbiaceae</taxon>
        <taxon>Acalyphoideae</taxon>
        <taxon>Acalypheae</taxon>
        <taxon>Ricinus</taxon>
    </lineage>
</organism>
<keyword evidence="6" id="KW-0833">Ubl conjugation pathway</keyword>
<sequence length="190" mass="21195">MASFARQQQQTYWCHECDMSIHLLITTTTESPLCPHCDSRRLELMDGDDPTPISNDTTSFFLDSLFFPFLTDMNSSSSNDDLNHNIDSILPTVKITASLLEGEEVVCAVCKDEFVIDVDVKILPCNHFFHPDCILPWLNSDHNSCPLCRFHLLPTSTAAAAIHNDDDDDAVVDCAFPDVGALSNFLPSHF</sequence>
<dbReference type="InterPro" id="IPR001841">
    <property type="entry name" value="Znf_RING"/>
</dbReference>
<dbReference type="FunCoup" id="B9REM4">
    <property type="interactions" value="3"/>
</dbReference>
<dbReference type="Proteomes" id="UP000008311">
    <property type="component" value="Unassembled WGS sequence"/>
</dbReference>
<dbReference type="AlphaFoldDB" id="B9REM4"/>
<evidence type="ECO:0000256" key="2">
    <source>
        <dbReference type="ARBA" id="ARBA00012483"/>
    </source>
</evidence>
<protein>
    <recommendedName>
        <fullName evidence="2">RING-type E3 ubiquitin transferase</fullName>
        <ecNumber evidence="2">2.3.2.27</ecNumber>
    </recommendedName>
</protein>
<evidence type="ECO:0000313" key="11">
    <source>
        <dbReference type="Proteomes" id="UP000008311"/>
    </source>
</evidence>
<evidence type="ECO:0000256" key="7">
    <source>
        <dbReference type="ARBA" id="ARBA00022833"/>
    </source>
</evidence>
<dbReference type="PANTHER" id="PTHR15710:SF240">
    <property type="entry name" value="RING-TYPE E3 UBIQUITIN TRANSFERASE"/>
    <property type="match status" value="1"/>
</dbReference>
<dbReference type="PANTHER" id="PTHR15710">
    <property type="entry name" value="E3 UBIQUITIN-PROTEIN LIGASE PRAJA"/>
    <property type="match status" value="1"/>
</dbReference>
<dbReference type="GO" id="GO:0061630">
    <property type="term" value="F:ubiquitin protein ligase activity"/>
    <property type="evidence" value="ECO:0000318"/>
    <property type="project" value="GO_Central"/>
</dbReference>
<dbReference type="Gene3D" id="3.30.40.10">
    <property type="entry name" value="Zinc/RING finger domain, C3HC4 (zinc finger)"/>
    <property type="match status" value="1"/>
</dbReference>
<dbReference type="InterPro" id="IPR013083">
    <property type="entry name" value="Znf_RING/FYVE/PHD"/>
</dbReference>
<keyword evidence="3" id="KW-0808">Transferase</keyword>
<dbReference type="SMART" id="SM00184">
    <property type="entry name" value="RING"/>
    <property type="match status" value="1"/>
</dbReference>
<dbReference type="EC" id="2.3.2.27" evidence="2"/>
<dbReference type="KEGG" id="rcu:8289318"/>
<proteinExistence type="predicted"/>
<keyword evidence="7" id="KW-0862">Zinc</keyword>
<dbReference type="OMA" id="WQTHFLE"/>
<evidence type="ECO:0000259" key="9">
    <source>
        <dbReference type="PROSITE" id="PS50089"/>
    </source>
</evidence>
<evidence type="ECO:0000256" key="1">
    <source>
        <dbReference type="ARBA" id="ARBA00000900"/>
    </source>
</evidence>
<dbReference type="eggNOG" id="KOG0800">
    <property type="taxonomic scope" value="Eukaryota"/>
</dbReference>
<dbReference type="PROSITE" id="PS50089">
    <property type="entry name" value="ZF_RING_2"/>
    <property type="match status" value="1"/>
</dbReference>
<evidence type="ECO:0000256" key="5">
    <source>
        <dbReference type="ARBA" id="ARBA00022771"/>
    </source>
</evidence>
<accession>B9REM4</accession>
<comment type="catalytic activity">
    <reaction evidence="1">
        <text>S-ubiquitinyl-[E2 ubiquitin-conjugating enzyme]-L-cysteine + [acceptor protein]-L-lysine = [E2 ubiquitin-conjugating enzyme]-L-cysteine + N(6)-ubiquitinyl-[acceptor protein]-L-lysine.</text>
        <dbReference type="EC" id="2.3.2.27"/>
    </reaction>
</comment>
<dbReference type="GO" id="GO:0008270">
    <property type="term" value="F:zinc ion binding"/>
    <property type="evidence" value="ECO:0007669"/>
    <property type="project" value="UniProtKB-KW"/>
</dbReference>
<evidence type="ECO:0000256" key="4">
    <source>
        <dbReference type="ARBA" id="ARBA00022723"/>
    </source>
</evidence>
<dbReference type="EMBL" id="EQ973776">
    <property type="protein sequence ID" value="EEF50227.1"/>
    <property type="molecule type" value="Genomic_DNA"/>
</dbReference>
<dbReference type="GO" id="GO:0016567">
    <property type="term" value="P:protein ubiquitination"/>
    <property type="evidence" value="ECO:0000318"/>
    <property type="project" value="GO_Central"/>
</dbReference>
<evidence type="ECO:0000256" key="8">
    <source>
        <dbReference type="PROSITE-ProRule" id="PRU00175"/>
    </source>
</evidence>
<feature type="domain" description="RING-type" evidence="9">
    <location>
        <begin position="107"/>
        <end position="149"/>
    </location>
</feature>
<dbReference type="SUPFAM" id="SSF57850">
    <property type="entry name" value="RING/U-box"/>
    <property type="match status" value="1"/>
</dbReference>
<keyword evidence="11" id="KW-1185">Reference proteome</keyword>
<evidence type="ECO:0000256" key="6">
    <source>
        <dbReference type="ARBA" id="ARBA00022786"/>
    </source>
</evidence>
<dbReference type="Pfam" id="PF14369">
    <property type="entry name" value="Zn_ribbon_19"/>
    <property type="match status" value="1"/>
</dbReference>